<reference evidence="2" key="1">
    <citation type="submission" date="2023-04" db="EMBL/GenBank/DDBJ databases">
        <title>Phytophthora fragariaefolia NBRC 109709.</title>
        <authorList>
            <person name="Ichikawa N."/>
            <person name="Sato H."/>
            <person name="Tonouchi N."/>
        </authorList>
    </citation>
    <scope>NUCLEOTIDE SEQUENCE</scope>
    <source>
        <strain evidence="2">NBRC 109709</strain>
    </source>
</reference>
<gene>
    <name evidence="2" type="ORF">Pfra01_002720600</name>
</gene>
<feature type="region of interest" description="Disordered" evidence="1">
    <location>
        <begin position="136"/>
        <end position="161"/>
    </location>
</feature>
<evidence type="ECO:0000313" key="2">
    <source>
        <dbReference type="EMBL" id="GMF62362.1"/>
    </source>
</evidence>
<comment type="caution">
    <text evidence="2">The sequence shown here is derived from an EMBL/GenBank/DDBJ whole genome shotgun (WGS) entry which is preliminary data.</text>
</comment>
<dbReference type="Proteomes" id="UP001165121">
    <property type="component" value="Unassembled WGS sequence"/>
</dbReference>
<organism evidence="2 3">
    <name type="scientific">Phytophthora fragariaefolia</name>
    <dbReference type="NCBI Taxonomy" id="1490495"/>
    <lineage>
        <taxon>Eukaryota</taxon>
        <taxon>Sar</taxon>
        <taxon>Stramenopiles</taxon>
        <taxon>Oomycota</taxon>
        <taxon>Peronosporomycetes</taxon>
        <taxon>Peronosporales</taxon>
        <taxon>Peronosporaceae</taxon>
        <taxon>Phytophthora</taxon>
    </lineage>
</organism>
<name>A0A9W7D725_9STRA</name>
<dbReference type="OrthoDB" id="125656at2759"/>
<protein>
    <submittedName>
        <fullName evidence="2">Unnamed protein product</fullName>
    </submittedName>
</protein>
<feature type="compositionally biased region" description="Polar residues" evidence="1">
    <location>
        <begin position="145"/>
        <end position="161"/>
    </location>
</feature>
<evidence type="ECO:0000256" key="1">
    <source>
        <dbReference type="SAM" id="MobiDB-lite"/>
    </source>
</evidence>
<dbReference type="AlphaFoldDB" id="A0A9W7D725"/>
<evidence type="ECO:0000313" key="3">
    <source>
        <dbReference type="Proteomes" id="UP001165121"/>
    </source>
</evidence>
<proteinExistence type="predicted"/>
<keyword evidence="3" id="KW-1185">Reference proteome</keyword>
<accession>A0A9W7D725</accession>
<dbReference type="EMBL" id="BSXT01006332">
    <property type="protein sequence ID" value="GMF62362.1"/>
    <property type="molecule type" value="Genomic_DNA"/>
</dbReference>
<sequence length="161" mass="17642">MPHHAGVDLILGTDCIIPAGIRLDMYNSTARLPDEVAIPLIKSRSAWLTEPTYGVSDGPAKSLSIPARMITEFTLRRKQPSEDTHEFWVRRTKDWIVVLQNAQISSDVGIRPNHNNRRVGPALVWSAQRVVPSRFGPSGTVGVSPRQTPANQVSPSGAQLS</sequence>